<evidence type="ECO:0000313" key="1">
    <source>
        <dbReference type="EMBL" id="EDN00421.1"/>
    </source>
</evidence>
<sequence>MVRDFQHFADILCHRAGTALAEMNLNQRGAPFRFQYAIDQIQCDLGWIDTQLGTVISPAFFNALKMLRITTRSLPVLLCSLLPA</sequence>
<protein>
    <submittedName>
        <fullName evidence="1">Uncharacterized protein</fullName>
    </submittedName>
</protein>
<comment type="caution">
    <text evidence="1">The sequence shown here is derived from an EMBL/GenBank/DDBJ whole genome shotgun (WGS) entry which is preliminary data.</text>
</comment>
<gene>
    <name evidence="1" type="ORF">BACCAP_01756</name>
</gene>
<keyword evidence="2" id="KW-1185">Reference proteome</keyword>
<dbReference type="Proteomes" id="UP000003639">
    <property type="component" value="Unassembled WGS sequence"/>
</dbReference>
<dbReference type="STRING" id="411467.BACCAP_01756"/>
<organism evidence="1 2">
    <name type="scientific">Pseudoflavonifractor capillosus ATCC 29799</name>
    <dbReference type="NCBI Taxonomy" id="411467"/>
    <lineage>
        <taxon>Bacteria</taxon>
        <taxon>Bacillati</taxon>
        <taxon>Bacillota</taxon>
        <taxon>Clostridia</taxon>
        <taxon>Eubacteriales</taxon>
        <taxon>Oscillospiraceae</taxon>
        <taxon>Pseudoflavonifractor</taxon>
    </lineage>
</organism>
<dbReference type="AlphaFoldDB" id="A6NU74"/>
<reference evidence="1 2" key="1">
    <citation type="submission" date="2007-04" db="EMBL/GenBank/DDBJ databases">
        <authorList>
            <person name="Fulton L."/>
            <person name="Clifton S."/>
            <person name="Fulton B."/>
            <person name="Xu J."/>
            <person name="Minx P."/>
            <person name="Pepin K.H."/>
            <person name="Johnson M."/>
            <person name="Thiruvilangam P."/>
            <person name="Bhonagiri V."/>
            <person name="Nash W.E."/>
            <person name="Mardis E.R."/>
            <person name="Wilson R.K."/>
        </authorList>
    </citation>
    <scope>NUCLEOTIDE SEQUENCE [LARGE SCALE GENOMIC DNA]</scope>
    <source>
        <strain evidence="1 2">ATCC 29799</strain>
    </source>
</reference>
<proteinExistence type="predicted"/>
<dbReference type="EMBL" id="AAXG02000011">
    <property type="protein sequence ID" value="EDN00421.1"/>
    <property type="molecule type" value="Genomic_DNA"/>
</dbReference>
<evidence type="ECO:0000313" key="2">
    <source>
        <dbReference type="Proteomes" id="UP000003639"/>
    </source>
</evidence>
<name>A6NU74_9FIRM</name>
<accession>A6NU74</accession>
<reference evidence="1 2" key="2">
    <citation type="submission" date="2007-06" db="EMBL/GenBank/DDBJ databases">
        <title>Draft genome sequence of Pseudoflavonifractor capillosus ATCC 29799.</title>
        <authorList>
            <person name="Sudarsanam P."/>
            <person name="Ley R."/>
            <person name="Guruge J."/>
            <person name="Turnbaugh P.J."/>
            <person name="Mahowald M."/>
            <person name="Liep D."/>
            <person name="Gordon J."/>
        </authorList>
    </citation>
    <scope>NUCLEOTIDE SEQUENCE [LARGE SCALE GENOMIC DNA]</scope>
    <source>
        <strain evidence="1 2">ATCC 29799</strain>
    </source>
</reference>